<name>A0A7G1H0T1_9BACT</name>
<dbReference type="KEGG" id="dtp:JZK55_06330"/>
<gene>
    <name evidence="4" type="ORF">JZK55_06330</name>
</gene>
<dbReference type="PANTHER" id="PTHR44591">
    <property type="entry name" value="STRESS RESPONSE REGULATOR PROTEIN 1"/>
    <property type="match status" value="1"/>
</dbReference>
<evidence type="ECO:0000256" key="1">
    <source>
        <dbReference type="ARBA" id="ARBA00022553"/>
    </source>
</evidence>
<dbReference type="Pfam" id="PF00072">
    <property type="entry name" value="Response_reg"/>
    <property type="match status" value="1"/>
</dbReference>
<protein>
    <recommendedName>
        <fullName evidence="3">Response regulatory domain-containing protein</fullName>
    </recommendedName>
</protein>
<dbReference type="Proteomes" id="UP000516360">
    <property type="component" value="Chromosome"/>
</dbReference>
<dbReference type="PANTHER" id="PTHR44591:SF19">
    <property type="entry name" value="TWO-COMPONENT RESPONSE REGULATOR-RELATED"/>
    <property type="match status" value="1"/>
</dbReference>
<dbReference type="EMBL" id="AP022873">
    <property type="protein sequence ID" value="BCB95711.1"/>
    <property type="molecule type" value="Genomic_DNA"/>
</dbReference>
<keyword evidence="1 2" id="KW-0597">Phosphoprotein</keyword>
<organism evidence="4 5">
    <name type="scientific">Dissulfurispira thermophila</name>
    <dbReference type="NCBI Taxonomy" id="2715679"/>
    <lineage>
        <taxon>Bacteria</taxon>
        <taxon>Pseudomonadati</taxon>
        <taxon>Nitrospirota</taxon>
        <taxon>Thermodesulfovibrionia</taxon>
        <taxon>Thermodesulfovibrionales</taxon>
        <taxon>Dissulfurispiraceae</taxon>
        <taxon>Dissulfurispira</taxon>
    </lineage>
</organism>
<dbReference type="InterPro" id="IPR050595">
    <property type="entry name" value="Bact_response_regulator"/>
</dbReference>
<feature type="domain" description="Response regulatory" evidence="3">
    <location>
        <begin position="23"/>
        <end position="137"/>
    </location>
</feature>
<dbReference type="AlphaFoldDB" id="A0A7G1H0T1"/>
<dbReference type="SUPFAM" id="SSF52172">
    <property type="entry name" value="CheY-like"/>
    <property type="match status" value="1"/>
</dbReference>
<dbReference type="SMART" id="SM00448">
    <property type="entry name" value="REC"/>
    <property type="match status" value="1"/>
</dbReference>
<dbReference type="GO" id="GO:0000160">
    <property type="term" value="P:phosphorelay signal transduction system"/>
    <property type="evidence" value="ECO:0007669"/>
    <property type="project" value="InterPro"/>
</dbReference>
<accession>A0A7G1H0T1</accession>
<keyword evidence="5" id="KW-1185">Reference proteome</keyword>
<evidence type="ECO:0000256" key="2">
    <source>
        <dbReference type="PROSITE-ProRule" id="PRU00169"/>
    </source>
</evidence>
<dbReference type="InterPro" id="IPR001789">
    <property type="entry name" value="Sig_transdc_resp-reg_receiver"/>
</dbReference>
<proteinExistence type="predicted"/>
<dbReference type="InterPro" id="IPR011006">
    <property type="entry name" value="CheY-like_superfamily"/>
</dbReference>
<reference evidence="4 5" key="1">
    <citation type="submission" date="2020-03" db="EMBL/GenBank/DDBJ databases">
        <title>Complete genome sequences of two sulfur-disproportionating bacterial strains T55J and Mzg5.</title>
        <authorList>
            <person name="Umezawa K."/>
            <person name="Kojima H."/>
            <person name="Kato Y."/>
            <person name="Fukui M."/>
        </authorList>
    </citation>
    <scope>NUCLEOTIDE SEQUENCE [LARGE SCALE GENOMIC DNA]</scope>
    <source>
        <strain evidence="4 5">T55J</strain>
    </source>
</reference>
<sequence length="139" mass="15617">MDKEISKEGVQVGEEISSAPKCRIMVIDDEKIVGDMAKMSLEHDGYIVETFLNAEPALSRLKEEKFDVVVTDYKMKGIDGMEVLRAVKKLYPETKVIMITAFANLDTAIEALRGDVHDFFPKPVKIKELKASIQRALSK</sequence>
<feature type="modified residue" description="4-aspartylphosphate" evidence="2">
    <location>
        <position position="72"/>
    </location>
</feature>
<dbReference type="Gene3D" id="3.40.50.2300">
    <property type="match status" value="1"/>
</dbReference>
<evidence type="ECO:0000313" key="4">
    <source>
        <dbReference type="EMBL" id="BCB95711.1"/>
    </source>
</evidence>
<dbReference type="RefSeq" id="WP_203473193.1">
    <property type="nucleotide sequence ID" value="NZ_AP022873.1"/>
</dbReference>
<evidence type="ECO:0000259" key="3">
    <source>
        <dbReference type="PROSITE" id="PS50110"/>
    </source>
</evidence>
<dbReference type="PROSITE" id="PS50110">
    <property type="entry name" value="RESPONSE_REGULATORY"/>
    <property type="match status" value="1"/>
</dbReference>
<evidence type="ECO:0000313" key="5">
    <source>
        <dbReference type="Proteomes" id="UP000516360"/>
    </source>
</evidence>